<dbReference type="AlphaFoldDB" id="A0A158JPS8"/>
<feature type="region of interest" description="Disordered" evidence="1">
    <location>
        <begin position="913"/>
        <end position="939"/>
    </location>
</feature>
<dbReference type="Proteomes" id="UP000055019">
    <property type="component" value="Unassembled WGS sequence"/>
</dbReference>
<dbReference type="Pfam" id="PF05954">
    <property type="entry name" value="Phage_GPD"/>
    <property type="match status" value="1"/>
</dbReference>
<evidence type="ECO:0000259" key="4">
    <source>
        <dbReference type="Pfam" id="PF13296"/>
    </source>
</evidence>
<dbReference type="InterPro" id="IPR018769">
    <property type="entry name" value="VgrG2_DUF2345"/>
</dbReference>
<protein>
    <submittedName>
        <fullName evidence="5">Rhs element Vgr protein</fullName>
    </submittedName>
</protein>
<sequence>MEAQAKRSSALARWVTGRQSYFLKVHGAPDTDGLSIFSVHAVEKLGEPYRITLELTAKAELKRADYLGKFAKFTIEPPFGGGDIRTFDGCIMRFTRTRKTRDFCAFKVVVESTLARLNLTKATRIYQNSSAPDIIVAILKRHKFLSHQYTLKLRKPFPKLAFHMQYQMTDWAFIHLVMRQGGIFCYARTSEFGDVVTFADDVDGYVYRKTVIVPYREISGLDTGTESVYELEAHSESIPASTRVADYNPASAWERFSADTNLARDDKTTYGESYTYGTHHLNATEAQWEARLRHEEALSQQIRFEGKSTNHDFFAGLVVRLDEKLPDAPHGLLMTEVIHQATREKGYFNEFKAIPCERPYRIPLDETNWPKIAGTLSARITTRHETDYAQPDENGLYTARFDFDFDTWPDGGESVPMRLAKPYAGAMQTGFHFPPLRDTEVAVAFVGGDPRCPYIAHMHHHSQAKDLIYGLDGWNTRASIRTPSNNKLRLEDARGKEGVKLSTDYGGKTQLNMGYLVDSKRQKRGEGFELRSDERGSLRAGKGLFLSADAQPRAGGQALDMSAAMTQLQTAQSRAKSLAEAVTKAKAVVANCEAQQSWLETQIKDLQQAVLLASAPHGVALTSGEHMQFAAGGHLFTTAGGNADTAVGGNYTVAAGNAVSLFANAQGIKAIAAEGKIDVQAQGDALNLAALKGVTVSSTDDAITLTAKTELMLYCGGSYVKLTNTGVEIGSPFDIMLKGPMRIGNSATKQNALPLMPKQEPTGMQLWHAYPNGEPVKNAGYRVDFSDGTWRMGKLDENGRGMLANVPRGGGAVKFFEDGYPIKSDQRKWAEPKNAPNASSAVSNTELAPPSLTGPAMATASQVAAQAAPETLQAVVSQAPALASAAATGGAQAVAQTALSSIGQQLGQSAQRAVAQTAPPLGSMGQSLTPSLAKSLTSK</sequence>
<evidence type="ECO:0000259" key="3">
    <source>
        <dbReference type="Pfam" id="PF10106"/>
    </source>
</evidence>
<dbReference type="RefSeq" id="WP_087039120.1">
    <property type="nucleotide sequence ID" value="NZ_FCOM02000018.1"/>
</dbReference>
<keyword evidence="6" id="KW-1185">Reference proteome</keyword>
<dbReference type="OrthoDB" id="1907165at2"/>
<reference evidence="5" key="1">
    <citation type="submission" date="2016-01" db="EMBL/GenBank/DDBJ databases">
        <authorList>
            <person name="Peeters C."/>
        </authorList>
    </citation>
    <scope>NUCLEOTIDE SEQUENCE [LARGE SCALE GENOMIC DNA]</scope>
    <source>
        <strain evidence="5">LMG 29317</strain>
    </source>
</reference>
<organism evidence="5 6">
    <name type="scientific">Caballeronia arvi</name>
    <dbReference type="NCBI Taxonomy" id="1777135"/>
    <lineage>
        <taxon>Bacteria</taxon>
        <taxon>Pseudomonadati</taxon>
        <taxon>Pseudomonadota</taxon>
        <taxon>Betaproteobacteria</taxon>
        <taxon>Burkholderiales</taxon>
        <taxon>Burkholderiaceae</taxon>
        <taxon>Caballeronia</taxon>
    </lineage>
</organism>
<gene>
    <name evidence="5" type="ORF">AWB74_04151</name>
</gene>
<accession>A0A158JPS8</accession>
<dbReference type="Gene3D" id="3.55.50.10">
    <property type="entry name" value="Baseplate protein-like domains"/>
    <property type="match status" value="1"/>
</dbReference>
<evidence type="ECO:0000313" key="5">
    <source>
        <dbReference type="EMBL" id="SAL70675.1"/>
    </source>
</evidence>
<dbReference type="Pfam" id="PF10106">
    <property type="entry name" value="DUF2345"/>
    <property type="match status" value="1"/>
</dbReference>
<feature type="domain" description="Putative type VI secretion system Rhs element associated Vgr" evidence="4">
    <location>
        <begin position="480"/>
        <end position="581"/>
    </location>
</feature>
<evidence type="ECO:0000259" key="2">
    <source>
        <dbReference type="Pfam" id="PF04717"/>
    </source>
</evidence>
<evidence type="ECO:0000256" key="1">
    <source>
        <dbReference type="SAM" id="MobiDB-lite"/>
    </source>
</evidence>
<evidence type="ECO:0000313" key="6">
    <source>
        <dbReference type="Proteomes" id="UP000055019"/>
    </source>
</evidence>
<feature type="domain" description="DUF2345" evidence="3">
    <location>
        <begin position="602"/>
        <end position="738"/>
    </location>
</feature>
<name>A0A158JPS8_9BURK</name>
<dbReference type="InterPro" id="IPR006531">
    <property type="entry name" value="Gp5/Vgr_OB"/>
</dbReference>
<dbReference type="Gene3D" id="2.30.110.50">
    <property type="match status" value="1"/>
</dbReference>
<feature type="domain" description="Gp5/Type VI secretion system Vgr protein OB-fold" evidence="2">
    <location>
        <begin position="404"/>
        <end position="456"/>
    </location>
</feature>
<comment type="caution">
    <text evidence="5">The sequence shown here is derived from an EMBL/GenBank/DDBJ whole genome shotgun (WGS) entry which is preliminary data.</text>
</comment>
<dbReference type="Gene3D" id="4.10.220.110">
    <property type="match status" value="1"/>
</dbReference>
<dbReference type="SUPFAM" id="SSF69255">
    <property type="entry name" value="gp5 N-terminal domain-like"/>
    <property type="match status" value="1"/>
</dbReference>
<feature type="compositionally biased region" description="Polar residues" evidence="1">
    <location>
        <begin position="836"/>
        <end position="846"/>
    </location>
</feature>
<dbReference type="Pfam" id="PF13296">
    <property type="entry name" value="T6SS_Vgr"/>
    <property type="match status" value="1"/>
</dbReference>
<dbReference type="InterPro" id="IPR028244">
    <property type="entry name" value="T6SS_Rhs_Vgr_dom"/>
</dbReference>
<dbReference type="EMBL" id="FCOM02000018">
    <property type="protein sequence ID" value="SAL70675.1"/>
    <property type="molecule type" value="Genomic_DNA"/>
</dbReference>
<dbReference type="InterPro" id="IPR037026">
    <property type="entry name" value="Vgr_OB-fold_dom_sf"/>
</dbReference>
<dbReference type="Gene3D" id="2.40.50.230">
    <property type="entry name" value="Gp5 N-terminal domain"/>
    <property type="match status" value="1"/>
</dbReference>
<feature type="region of interest" description="Disordered" evidence="1">
    <location>
        <begin position="826"/>
        <end position="854"/>
    </location>
</feature>
<feature type="compositionally biased region" description="Polar residues" evidence="1">
    <location>
        <begin position="924"/>
        <end position="939"/>
    </location>
</feature>
<dbReference type="NCBIfam" id="TIGR01646">
    <property type="entry name" value="vgr_GE"/>
    <property type="match status" value="1"/>
</dbReference>
<dbReference type="SUPFAM" id="SSF69279">
    <property type="entry name" value="Phage tail proteins"/>
    <property type="match status" value="2"/>
</dbReference>
<proteinExistence type="predicted"/>
<dbReference type="InterPro" id="IPR006533">
    <property type="entry name" value="T6SS_Vgr_RhsGE"/>
</dbReference>
<dbReference type="Pfam" id="PF04717">
    <property type="entry name" value="Phage_base_V"/>
    <property type="match status" value="1"/>
</dbReference>